<evidence type="ECO:0000313" key="5">
    <source>
        <dbReference type="Proteomes" id="UP000181728"/>
    </source>
</evidence>
<organism evidence="3 5">
    <name type="scientific">Oenococcus oeni</name>
    <name type="common">Leuconostoc oenos</name>
    <dbReference type="NCBI Taxonomy" id="1247"/>
    <lineage>
        <taxon>Bacteria</taxon>
        <taxon>Bacillati</taxon>
        <taxon>Bacillota</taxon>
        <taxon>Bacilli</taxon>
        <taxon>Lactobacillales</taxon>
        <taxon>Lactobacillaceae</taxon>
        <taxon>Oenococcus</taxon>
    </lineage>
</organism>
<reference evidence="4 6" key="2">
    <citation type="submission" date="2018-08" db="EMBL/GenBank/DDBJ databases">
        <authorList>
            <person name="Lorentzen P. G. S. M."/>
        </authorList>
    </citation>
    <scope>NUCLEOTIDE SEQUENCE [LARGE SCALE GENOMIC DNA]</scope>
    <source>
        <strain evidence="4 6">CRBO_1381</strain>
    </source>
</reference>
<sequence length="121" mass="12673">MNLSSIDTTALIIIIAAVWFVVQSISATKLPNKFLPLVSIVVGIVISFAYAYLSSKNIQLEQDLFFGLFAGFSASGLDDTLTKSVSGLINNFVGALVSKANDGSDATSSTNSSTTNTTSVK</sequence>
<dbReference type="AlphaFoldDB" id="A0A483BBT3"/>
<evidence type="ECO:0000256" key="2">
    <source>
        <dbReference type="SAM" id="Phobius"/>
    </source>
</evidence>
<feature type="region of interest" description="Disordered" evidence="1">
    <location>
        <begin position="100"/>
        <end position="121"/>
    </location>
</feature>
<feature type="transmembrane region" description="Helical" evidence="2">
    <location>
        <begin position="34"/>
        <end position="53"/>
    </location>
</feature>
<name>A0A483BBT3_OENOE</name>
<evidence type="ECO:0000256" key="1">
    <source>
        <dbReference type="SAM" id="MobiDB-lite"/>
    </source>
</evidence>
<keyword evidence="2" id="KW-1133">Transmembrane helix</keyword>
<gene>
    <name evidence="3" type="ORF">ATX59_04415</name>
    <name evidence="4" type="ORF">OENI_0897</name>
</gene>
<dbReference type="Proteomes" id="UP000294726">
    <property type="component" value="Chromosome"/>
</dbReference>
<keyword evidence="2" id="KW-0472">Membrane</keyword>
<proteinExistence type="predicted"/>
<evidence type="ECO:0000313" key="6">
    <source>
        <dbReference type="Proteomes" id="UP000294726"/>
    </source>
</evidence>
<reference evidence="3 5" key="1">
    <citation type="journal article" date="2016" name="BMC Genomics">
        <title>Consensus pan-genome assembly of the specialised wine bacterium Oenococcus oeni.</title>
        <authorList>
            <person name="Sternes P.R."/>
            <person name="Borneman A.R."/>
        </authorList>
    </citation>
    <scope>NUCLEOTIDE SEQUENCE [LARGE SCALE GENOMIC DNA]</scope>
    <source>
        <strain evidence="3 5">AWRIB661</strain>
    </source>
</reference>
<dbReference type="RefSeq" id="WP_032818644.1">
    <property type="nucleotide sequence ID" value="NZ_LR031358.1"/>
</dbReference>
<protein>
    <submittedName>
        <fullName evidence="3">Holin</fullName>
    </submittedName>
</protein>
<dbReference type="EMBL" id="LR031358">
    <property type="protein sequence ID" value="VDB98039.1"/>
    <property type="molecule type" value="Genomic_DNA"/>
</dbReference>
<evidence type="ECO:0000313" key="4">
    <source>
        <dbReference type="EMBL" id="VDB98039.1"/>
    </source>
</evidence>
<feature type="compositionally biased region" description="Low complexity" evidence="1">
    <location>
        <begin position="107"/>
        <end position="121"/>
    </location>
</feature>
<dbReference type="EMBL" id="MLOK01000036">
    <property type="protein sequence ID" value="OIM21419.1"/>
    <property type="molecule type" value="Genomic_DNA"/>
</dbReference>
<feature type="transmembrane region" description="Helical" evidence="2">
    <location>
        <begin position="6"/>
        <end position="22"/>
    </location>
</feature>
<accession>A0A483BBT3</accession>
<dbReference type="Proteomes" id="UP000181728">
    <property type="component" value="Unassembled WGS sequence"/>
</dbReference>
<evidence type="ECO:0000313" key="3">
    <source>
        <dbReference type="EMBL" id="OIM21419.1"/>
    </source>
</evidence>
<keyword evidence="2" id="KW-0812">Transmembrane</keyword>